<dbReference type="Gene3D" id="1.20.810.10">
    <property type="entry name" value="Cytochrome Bc1 Complex, Chain C"/>
    <property type="match status" value="1"/>
</dbReference>
<keyword evidence="9" id="KW-1185">Reference proteome</keyword>
<comment type="caution">
    <text evidence="8">The sequence shown here is derived from an EMBL/GenBank/DDBJ whole genome shotgun (WGS) entry which is preliminary data.</text>
</comment>
<feature type="transmembrane region" description="Helical" evidence="6">
    <location>
        <begin position="37"/>
        <end position="56"/>
    </location>
</feature>
<feature type="transmembrane region" description="Helical" evidence="6">
    <location>
        <begin position="133"/>
        <end position="153"/>
    </location>
</feature>
<dbReference type="PANTHER" id="PTHR19271:SF16">
    <property type="entry name" value="CYTOCHROME B"/>
    <property type="match status" value="1"/>
</dbReference>
<evidence type="ECO:0000313" key="8">
    <source>
        <dbReference type="EMBL" id="MFC3763444.1"/>
    </source>
</evidence>
<feature type="transmembrane region" description="Helical" evidence="6">
    <location>
        <begin position="196"/>
        <end position="217"/>
    </location>
</feature>
<feature type="transmembrane region" description="Helical" evidence="6">
    <location>
        <begin position="238"/>
        <end position="261"/>
    </location>
</feature>
<evidence type="ECO:0000256" key="6">
    <source>
        <dbReference type="SAM" id="Phobius"/>
    </source>
</evidence>
<evidence type="ECO:0000256" key="3">
    <source>
        <dbReference type="ARBA" id="ARBA00016116"/>
    </source>
</evidence>
<keyword evidence="6" id="KW-1133">Transmembrane helix</keyword>
<reference evidence="9" key="1">
    <citation type="journal article" date="2019" name="Int. J. Syst. Evol. Microbiol.">
        <title>The Global Catalogue of Microorganisms (GCM) 10K type strain sequencing project: providing services to taxonomists for standard genome sequencing and annotation.</title>
        <authorList>
            <consortium name="The Broad Institute Genomics Platform"/>
            <consortium name="The Broad Institute Genome Sequencing Center for Infectious Disease"/>
            <person name="Wu L."/>
            <person name="Ma J."/>
        </authorList>
    </citation>
    <scope>NUCLEOTIDE SEQUENCE [LARGE SCALE GENOMIC DNA]</scope>
    <source>
        <strain evidence="9">CGMCC 4.7241</strain>
    </source>
</reference>
<dbReference type="Pfam" id="PF13631">
    <property type="entry name" value="Cytochrom_B_N_2"/>
    <property type="match status" value="1"/>
</dbReference>
<evidence type="ECO:0000256" key="5">
    <source>
        <dbReference type="ARBA" id="ARBA00029568"/>
    </source>
</evidence>
<dbReference type="EC" id="7.1.1.8" evidence="2"/>
<dbReference type="InterPro" id="IPR036150">
    <property type="entry name" value="Cyt_b/b6_C_sf"/>
</dbReference>
<feature type="transmembrane region" description="Helical" evidence="6">
    <location>
        <begin position="100"/>
        <end position="121"/>
    </location>
</feature>
<dbReference type="PANTHER" id="PTHR19271">
    <property type="entry name" value="CYTOCHROME B"/>
    <property type="match status" value="1"/>
</dbReference>
<dbReference type="EMBL" id="JBHRZH010000018">
    <property type="protein sequence ID" value="MFC3763444.1"/>
    <property type="molecule type" value="Genomic_DNA"/>
</dbReference>
<feature type="transmembrane region" description="Helical" evidence="6">
    <location>
        <begin position="353"/>
        <end position="374"/>
    </location>
</feature>
<feature type="domain" description="Cytochrome b/b6 N-terminal region profile" evidence="7">
    <location>
        <begin position="1"/>
        <end position="237"/>
    </location>
</feature>
<evidence type="ECO:0000256" key="1">
    <source>
        <dbReference type="ARBA" id="ARBA00001971"/>
    </source>
</evidence>
<feature type="transmembrane region" description="Helical" evidence="6">
    <location>
        <begin position="303"/>
        <end position="327"/>
    </location>
</feature>
<dbReference type="Proteomes" id="UP001595699">
    <property type="component" value="Unassembled WGS sequence"/>
</dbReference>
<dbReference type="RefSeq" id="WP_205117798.1">
    <property type="nucleotide sequence ID" value="NZ_JAFBCM010000001.1"/>
</dbReference>
<feature type="transmembrane region" description="Helical" evidence="6">
    <location>
        <begin position="386"/>
        <end position="411"/>
    </location>
</feature>
<evidence type="ECO:0000313" key="9">
    <source>
        <dbReference type="Proteomes" id="UP001595699"/>
    </source>
</evidence>
<name>A0ABV7YF59_9ACTN</name>
<dbReference type="SUPFAM" id="SSF81648">
    <property type="entry name" value="a domain/subunit of cytochrome bc1 complex (Ubiquinol-cytochrome c reductase)"/>
    <property type="match status" value="1"/>
</dbReference>
<protein>
    <recommendedName>
        <fullName evidence="3">Cytochrome bc1 complex cytochrome b subunit</fullName>
        <ecNumber evidence="2">7.1.1.8</ecNumber>
    </recommendedName>
    <alternativeName>
        <fullName evidence="5">Cytochrome bc1 reductase complex subunit QcrB</fullName>
    </alternativeName>
</protein>
<dbReference type="InterPro" id="IPR016174">
    <property type="entry name" value="Di-haem_cyt_TM"/>
</dbReference>
<sequence length="460" mass="50162">MRTPRFRLAQVGERSAWLDALRVRIFPDRWSSLFGQISLYSFVAVLLSGVVLMFFYDPSATVVSYDGSYGPLHGVRMSKALESTLHISFDVQGGMLVRQLHHWAALVMMAALMLLLLRLFFVGAYRKPREKTWLTIVTLLLVAMGIGLTGSALPDDLLSGSSMAILDGVLAATPLVGPLASRLLFGGPFPGDVNAVLYPAHIGLSVVAIGLFALLIRQAVKRRHVVAASWRRLTAKRVGTFFATLGVLVLMAGTLTINPIWLFGPADPASSTAGASPSWYLAVLDGALRLAPGWEVEWLGRTWSVAILAPLAVITLFFAVLALYPYLERLFTKDRKEHLEVERFRDNPRRSGIGVAGMAFYGVLWAAAGSNTLAPAFGVTVEGMMFAFQLLLVVGPVVGFLVTQYVCLGLLRREQDDALHGYETGIIIRSPEGGYTEVHAPVERKPELVGTKVRELSGRP</sequence>
<organism evidence="8 9">
    <name type="scientific">Tenggerimyces flavus</name>
    <dbReference type="NCBI Taxonomy" id="1708749"/>
    <lineage>
        <taxon>Bacteria</taxon>
        <taxon>Bacillati</taxon>
        <taxon>Actinomycetota</taxon>
        <taxon>Actinomycetes</taxon>
        <taxon>Propionibacteriales</taxon>
        <taxon>Nocardioidaceae</taxon>
        <taxon>Tenggerimyces</taxon>
    </lineage>
</organism>
<accession>A0ABV7YF59</accession>
<evidence type="ECO:0000256" key="2">
    <source>
        <dbReference type="ARBA" id="ARBA00012951"/>
    </source>
</evidence>
<proteinExistence type="predicted"/>
<keyword evidence="6" id="KW-0472">Membrane</keyword>
<gene>
    <name evidence="8" type="ORF">ACFOUW_21580</name>
</gene>
<dbReference type="InterPro" id="IPR027387">
    <property type="entry name" value="Cytb/b6-like_sf"/>
</dbReference>
<evidence type="ECO:0000256" key="4">
    <source>
        <dbReference type="ARBA" id="ARBA00029351"/>
    </source>
</evidence>
<dbReference type="SUPFAM" id="SSF81342">
    <property type="entry name" value="Transmembrane di-heme cytochromes"/>
    <property type="match status" value="1"/>
</dbReference>
<evidence type="ECO:0000259" key="7">
    <source>
        <dbReference type="PROSITE" id="PS51002"/>
    </source>
</evidence>
<comment type="cofactor">
    <cofactor evidence="1">
        <name>heme</name>
        <dbReference type="ChEBI" id="CHEBI:30413"/>
    </cofactor>
</comment>
<comment type="catalytic activity">
    <reaction evidence="4">
        <text>a quinol + 2 Fe(III)-[cytochrome c](out) = a quinone + 2 Fe(II)-[cytochrome c](out) + 2 H(+)(out)</text>
        <dbReference type="Rhea" id="RHEA:11484"/>
        <dbReference type="Rhea" id="RHEA-COMP:10350"/>
        <dbReference type="Rhea" id="RHEA-COMP:14399"/>
        <dbReference type="ChEBI" id="CHEBI:15378"/>
        <dbReference type="ChEBI" id="CHEBI:24646"/>
        <dbReference type="ChEBI" id="CHEBI:29033"/>
        <dbReference type="ChEBI" id="CHEBI:29034"/>
        <dbReference type="ChEBI" id="CHEBI:132124"/>
        <dbReference type="EC" id="7.1.1.8"/>
    </reaction>
</comment>
<dbReference type="InterPro" id="IPR005797">
    <property type="entry name" value="Cyt_b/b6_N"/>
</dbReference>
<keyword evidence="6" id="KW-0812">Transmembrane</keyword>
<dbReference type="PROSITE" id="PS51002">
    <property type="entry name" value="CYTB_NTER"/>
    <property type="match status" value="1"/>
</dbReference>